<dbReference type="Pfam" id="PF00135">
    <property type="entry name" value="COesterase"/>
    <property type="match status" value="1"/>
</dbReference>
<gene>
    <name evidence="5" type="primary">BCHE</name>
    <name evidence="5" type="ORF">BLAG_LOCUS1617</name>
</gene>
<dbReference type="InterPro" id="IPR002018">
    <property type="entry name" value="CarbesteraseB"/>
</dbReference>
<proteinExistence type="inferred from homology"/>
<evidence type="ECO:0000313" key="6">
    <source>
        <dbReference type="Proteomes" id="UP000838412"/>
    </source>
</evidence>
<sequence length="558" mass="61040">MAFLSLQLLVVLVLLGCGICRSGASDGPVAQTSHGPVRGIYVEEGKIFYGIPFADPPTGNLRWRPPQPTKPWAPDIYNATKRSPVCIQATCGPDDPDYIGQCPPVAERVRSEDCLYLNVFVPNTASPKSKKPVIIFIHGGNFFEFSAMGILYDSRFFANKTDTVVVAANYRLSSLGFLRAGTGKDAAMGNYGLLDQVAALQWVQDNIGAFGGDENQVTLFGESAGAYSVLFHLVNEGSERLFHKAIVSSAPTGLYFRSQLEGIIFGNDFAAILNCSVGDMECLREADASRISNAQQAVQNTIVNPLHLTEIAEPWGPIIDGDMITRQMVQSFSTGNFQKKPLIIGTNTEEAVLFIGEGLSSPLSTSKYQEAMLAIFKTSAFSVLRMYPPSNTGDERPTLSTLATHFIFSCPTRNILKSALKNGHSNTWLYVFAHPVSNGYIWGQFPYCNGKVCHGTELPFEFQSISLAPAASQFKFTPEEQVLADSMAYYYGNFAHTGNPNTPGTQQTSLPADQVLAWPSFGSAQNYTNLVFDVPKNSVGQGYLRDKCDFWDEENLYP</sequence>
<dbReference type="PROSITE" id="PS00941">
    <property type="entry name" value="CARBOXYLESTERASE_B_2"/>
    <property type="match status" value="1"/>
</dbReference>
<dbReference type="InterPro" id="IPR029058">
    <property type="entry name" value="AB_hydrolase_fold"/>
</dbReference>
<dbReference type="Gene3D" id="3.40.50.1820">
    <property type="entry name" value="alpha/beta hydrolase"/>
    <property type="match status" value="1"/>
</dbReference>
<dbReference type="SUPFAM" id="SSF53474">
    <property type="entry name" value="alpha/beta-Hydrolases"/>
    <property type="match status" value="1"/>
</dbReference>
<accession>A0A8J9YPU7</accession>
<dbReference type="PROSITE" id="PS00122">
    <property type="entry name" value="CARBOXYLESTERASE_B_1"/>
    <property type="match status" value="1"/>
</dbReference>
<dbReference type="PANTHER" id="PTHR45570:SF1">
    <property type="entry name" value="CARBOXYLIC ESTER HYDROLASE"/>
    <property type="match status" value="1"/>
</dbReference>
<dbReference type="PANTHER" id="PTHR45570">
    <property type="entry name" value="CARBOXYLIC ESTER HYDROLASE"/>
    <property type="match status" value="1"/>
</dbReference>
<keyword evidence="3" id="KW-0732">Signal</keyword>
<evidence type="ECO:0000256" key="2">
    <source>
        <dbReference type="ARBA" id="ARBA00022801"/>
    </source>
</evidence>
<dbReference type="InterPro" id="IPR019819">
    <property type="entry name" value="Carboxylesterase_B_CS"/>
</dbReference>
<dbReference type="EC" id="3.1.1.-" evidence="3"/>
<comment type="similarity">
    <text evidence="1 3">Belongs to the type-B carboxylesterase/lipase family.</text>
</comment>
<keyword evidence="2 3" id="KW-0378">Hydrolase</keyword>
<dbReference type="GO" id="GO:0016787">
    <property type="term" value="F:hydrolase activity"/>
    <property type="evidence" value="ECO:0007669"/>
    <property type="project" value="UniProtKB-KW"/>
</dbReference>
<evidence type="ECO:0000256" key="3">
    <source>
        <dbReference type="RuleBase" id="RU361235"/>
    </source>
</evidence>
<feature type="domain" description="Carboxylesterase type B" evidence="4">
    <location>
        <begin position="28"/>
        <end position="551"/>
    </location>
</feature>
<dbReference type="Proteomes" id="UP000838412">
    <property type="component" value="Chromosome 1"/>
</dbReference>
<evidence type="ECO:0000259" key="4">
    <source>
        <dbReference type="Pfam" id="PF00135"/>
    </source>
</evidence>
<name>A0A8J9YPU7_BRALA</name>
<dbReference type="OrthoDB" id="3200163at2759"/>
<feature type="chain" id="PRO_5035487052" description="Carboxylic ester hydrolase" evidence="3">
    <location>
        <begin position="25"/>
        <end position="558"/>
    </location>
</feature>
<organism evidence="5 6">
    <name type="scientific">Branchiostoma lanceolatum</name>
    <name type="common">Common lancelet</name>
    <name type="synonym">Amphioxus lanceolatum</name>
    <dbReference type="NCBI Taxonomy" id="7740"/>
    <lineage>
        <taxon>Eukaryota</taxon>
        <taxon>Metazoa</taxon>
        <taxon>Chordata</taxon>
        <taxon>Cephalochordata</taxon>
        <taxon>Leptocardii</taxon>
        <taxon>Amphioxiformes</taxon>
        <taxon>Branchiostomatidae</taxon>
        <taxon>Branchiostoma</taxon>
    </lineage>
</organism>
<feature type="signal peptide" evidence="3">
    <location>
        <begin position="1"/>
        <end position="24"/>
    </location>
</feature>
<protein>
    <recommendedName>
        <fullName evidence="3">Carboxylic ester hydrolase</fullName>
        <ecNumber evidence="3">3.1.1.-</ecNumber>
    </recommendedName>
</protein>
<reference evidence="5" key="1">
    <citation type="submission" date="2022-01" db="EMBL/GenBank/DDBJ databases">
        <authorList>
            <person name="Braso-Vives M."/>
        </authorList>
    </citation>
    <scope>NUCLEOTIDE SEQUENCE</scope>
</reference>
<dbReference type="EMBL" id="OV696686">
    <property type="protein sequence ID" value="CAH1232531.1"/>
    <property type="molecule type" value="Genomic_DNA"/>
</dbReference>
<evidence type="ECO:0000313" key="5">
    <source>
        <dbReference type="EMBL" id="CAH1232531.1"/>
    </source>
</evidence>
<dbReference type="InterPro" id="IPR019826">
    <property type="entry name" value="Carboxylesterase_B_AS"/>
</dbReference>
<dbReference type="AlphaFoldDB" id="A0A8J9YPU7"/>
<evidence type="ECO:0000256" key="1">
    <source>
        <dbReference type="ARBA" id="ARBA00005964"/>
    </source>
</evidence>
<keyword evidence="6" id="KW-1185">Reference proteome</keyword>